<reference evidence="13 14" key="1">
    <citation type="submission" date="2013-03" db="EMBL/GenBank/DDBJ databases">
        <authorList>
            <person name="Linke B."/>
        </authorList>
    </citation>
    <scope>NUCLEOTIDE SEQUENCE [LARGE SCALE GENOMIC DNA]</scope>
    <source>
        <strain evidence="13 14">B13</strain>
    </source>
</reference>
<sequence length="538" mass="60444">MKSIFLRIYGGMLLTLVVVGALGLLTLRVVNDVRAQDYRQELARGTFRLMSDELVPMEEVDRKRAILQWSRLMGIPLSLQHLDSLGLESRARARLMNGEVLVEQSAPHLFKVYSQVSLQESLVLVGEVEQVSEQLARATLYMVMDELRRYPASEQPYHLARIVRDKQFGYDVHLKRLKEVDLDDDQSRRVEEGDTVLALGKNGDSLRVLAGIVGTPWVLELGPIERMNPYPPQLLLLLAALGLTLIGLTLYLLVSRLEQRLRSLESAAARLARGSLDARAEVSGADSVGRLAGAFNHMAVQIQRLIMVQRELVRAVSHELRTPVARLRFGLEMIESAETDTARQKYMAGMDGDIQDLDQLVDEMLTYARLEQGSPALSYKAVELGALIEQVVTEIAPLRREVLVTCEAGPLVPFDQGSWIEAEPRYLHRALQNLLSNAIRYAEGRVRVSYRVSLDRCQVDVEDDGPGVPEDRWERLFTPFFRVDDSRTRVTGGHGLGLSIVRRIIHWHGGRASISRSESLGGACFTLAWPRRQALLKE</sequence>
<dbReference type="AlphaFoldDB" id="A0A024HDK5"/>
<evidence type="ECO:0000256" key="2">
    <source>
        <dbReference type="ARBA" id="ARBA00004651"/>
    </source>
</evidence>
<organism evidence="13 14">
    <name type="scientific">Pseudomonas knackmussii (strain DSM 6978 / CCUG 54928 / LMG 23759 / B13)</name>
    <dbReference type="NCBI Taxonomy" id="1301098"/>
    <lineage>
        <taxon>Bacteria</taxon>
        <taxon>Pseudomonadati</taxon>
        <taxon>Pseudomonadota</taxon>
        <taxon>Gammaproteobacteria</taxon>
        <taxon>Pseudomonadales</taxon>
        <taxon>Pseudomonadaceae</taxon>
        <taxon>Pseudomonas</taxon>
    </lineage>
</organism>
<dbReference type="KEGG" id="pkc:PKB_1757"/>
<evidence type="ECO:0000256" key="8">
    <source>
        <dbReference type="ARBA" id="ARBA00022777"/>
    </source>
</evidence>
<evidence type="ECO:0000256" key="4">
    <source>
        <dbReference type="ARBA" id="ARBA00022475"/>
    </source>
</evidence>
<dbReference type="PRINTS" id="PR00344">
    <property type="entry name" value="BCTRLSENSOR"/>
</dbReference>
<dbReference type="STRING" id="1301098.PKB_1757"/>
<feature type="transmembrane region" description="Helical" evidence="10">
    <location>
        <begin position="234"/>
        <end position="254"/>
    </location>
</feature>
<keyword evidence="8" id="KW-0418">Kinase</keyword>
<dbReference type="InterPro" id="IPR036097">
    <property type="entry name" value="HisK_dim/P_sf"/>
</dbReference>
<keyword evidence="4" id="KW-1003">Cell membrane</keyword>
<evidence type="ECO:0000259" key="11">
    <source>
        <dbReference type="PROSITE" id="PS50109"/>
    </source>
</evidence>
<dbReference type="Pfam" id="PF00512">
    <property type="entry name" value="HisKA"/>
    <property type="match status" value="1"/>
</dbReference>
<keyword evidence="5" id="KW-0597">Phosphoprotein</keyword>
<dbReference type="Gene3D" id="1.10.8.500">
    <property type="entry name" value="HAMP domain in histidine kinase"/>
    <property type="match status" value="1"/>
</dbReference>
<feature type="domain" description="Histidine kinase" evidence="11">
    <location>
        <begin position="315"/>
        <end position="533"/>
    </location>
</feature>
<dbReference type="SMART" id="SM00387">
    <property type="entry name" value="HATPase_c"/>
    <property type="match status" value="1"/>
</dbReference>
<dbReference type="Gene3D" id="1.10.287.130">
    <property type="match status" value="1"/>
</dbReference>
<dbReference type="CDD" id="cd16939">
    <property type="entry name" value="HATPase_RstB-like"/>
    <property type="match status" value="1"/>
</dbReference>
<keyword evidence="10" id="KW-0472">Membrane</keyword>
<dbReference type="SUPFAM" id="SSF47384">
    <property type="entry name" value="Homodimeric domain of signal transducing histidine kinase"/>
    <property type="match status" value="1"/>
</dbReference>
<dbReference type="Pfam" id="PF02518">
    <property type="entry name" value="HATPase_c"/>
    <property type="match status" value="1"/>
</dbReference>
<dbReference type="SUPFAM" id="SSF55874">
    <property type="entry name" value="ATPase domain of HSP90 chaperone/DNA topoisomerase II/histidine kinase"/>
    <property type="match status" value="1"/>
</dbReference>
<dbReference type="CDD" id="cd06225">
    <property type="entry name" value="HAMP"/>
    <property type="match status" value="1"/>
</dbReference>
<evidence type="ECO:0000256" key="6">
    <source>
        <dbReference type="ARBA" id="ARBA00022679"/>
    </source>
</evidence>
<dbReference type="PROSITE" id="PS50109">
    <property type="entry name" value="HIS_KIN"/>
    <property type="match status" value="1"/>
</dbReference>
<dbReference type="RefSeq" id="WP_043250835.1">
    <property type="nucleotide sequence ID" value="NZ_HG322950.1"/>
</dbReference>
<dbReference type="InterPro" id="IPR005467">
    <property type="entry name" value="His_kinase_dom"/>
</dbReference>
<keyword evidence="7" id="KW-0547">Nucleotide-binding</keyword>
<evidence type="ECO:0000256" key="3">
    <source>
        <dbReference type="ARBA" id="ARBA00012438"/>
    </source>
</evidence>
<evidence type="ECO:0000313" key="14">
    <source>
        <dbReference type="Proteomes" id="UP000025241"/>
    </source>
</evidence>
<dbReference type="PATRIC" id="fig|1301098.3.peg.1751"/>
<dbReference type="InterPro" id="IPR004358">
    <property type="entry name" value="Sig_transdc_His_kin-like_C"/>
</dbReference>
<dbReference type="GO" id="GO:0005524">
    <property type="term" value="F:ATP binding"/>
    <property type="evidence" value="ECO:0007669"/>
    <property type="project" value="UniProtKB-KW"/>
</dbReference>
<reference evidence="13 14" key="2">
    <citation type="submission" date="2014-05" db="EMBL/GenBank/DDBJ databases">
        <title>Genome sequence of the 3-chlorobenzoate degrading bacterium Pseudomonas knackmussii B13 shows multiple evidence for horizontal gene transfer.</title>
        <authorList>
            <person name="Miyazaki R."/>
            <person name="Bertelli C."/>
            <person name="Falquet L."/>
            <person name="Robinson-Rechavi M."/>
            <person name="Gharib W."/>
            <person name="Roy S."/>
            <person name="Van der Meer J.R."/>
        </authorList>
    </citation>
    <scope>NUCLEOTIDE SEQUENCE [LARGE SCALE GENOMIC DNA]</scope>
    <source>
        <strain evidence="13 14">B13</strain>
    </source>
</reference>
<keyword evidence="6" id="KW-0808">Transferase</keyword>
<dbReference type="OrthoDB" id="9804645at2"/>
<dbReference type="InterPro" id="IPR003594">
    <property type="entry name" value="HATPase_dom"/>
</dbReference>
<dbReference type="CDD" id="cd00082">
    <property type="entry name" value="HisKA"/>
    <property type="match status" value="1"/>
</dbReference>
<comment type="subcellular location">
    <subcellularLocation>
        <location evidence="2">Cell membrane</location>
        <topology evidence="2">Multi-pass membrane protein</topology>
    </subcellularLocation>
</comment>
<evidence type="ECO:0000256" key="5">
    <source>
        <dbReference type="ARBA" id="ARBA00022553"/>
    </source>
</evidence>
<evidence type="ECO:0000313" key="13">
    <source>
        <dbReference type="EMBL" id="CDF83115.1"/>
    </source>
</evidence>
<evidence type="ECO:0000259" key="12">
    <source>
        <dbReference type="PROSITE" id="PS50885"/>
    </source>
</evidence>
<accession>A0A024HDK5</accession>
<dbReference type="InterPro" id="IPR003661">
    <property type="entry name" value="HisK_dim/P_dom"/>
</dbReference>
<comment type="catalytic activity">
    <reaction evidence="1">
        <text>ATP + protein L-histidine = ADP + protein N-phospho-L-histidine.</text>
        <dbReference type="EC" id="2.7.13.3"/>
    </reaction>
</comment>
<keyword evidence="14" id="KW-1185">Reference proteome</keyword>
<dbReference type="PROSITE" id="PS50885">
    <property type="entry name" value="HAMP"/>
    <property type="match status" value="1"/>
</dbReference>
<dbReference type="SMART" id="SM00388">
    <property type="entry name" value="HisKA"/>
    <property type="match status" value="1"/>
</dbReference>
<dbReference type="Pfam" id="PF00672">
    <property type="entry name" value="HAMP"/>
    <property type="match status" value="1"/>
</dbReference>
<dbReference type="PANTHER" id="PTHR44936">
    <property type="entry name" value="SENSOR PROTEIN CREC"/>
    <property type="match status" value="1"/>
</dbReference>
<dbReference type="eggNOG" id="COG2205">
    <property type="taxonomic scope" value="Bacteria"/>
</dbReference>
<dbReference type="PANTHER" id="PTHR44936:SF10">
    <property type="entry name" value="SENSOR PROTEIN RSTB"/>
    <property type="match status" value="1"/>
</dbReference>
<dbReference type="InterPro" id="IPR003660">
    <property type="entry name" value="HAMP_dom"/>
</dbReference>
<dbReference type="Gene3D" id="3.30.565.10">
    <property type="entry name" value="Histidine kinase-like ATPase, C-terminal domain"/>
    <property type="match status" value="1"/>
</dbReference>
<dbReference type="HOGENOM" id="CLU_000445_89_27_6"/>
<feature type="domain" description="HAMP" evidence="12">
    <location>
        <begin position="255"/>
        <end position="307"/>
    </location>
</feature>
<dbReference type="EC" id="2.7.13.3" evidence="3"/>
<dbReference type="GO" id="GO:0005886">
    <property type="term" value="C:plasma membrane"/>
    <property type="evidence" value="ECO:0007669"/>
    <property type="project" value="UniProtKB-SubCell"/>
</dbReference>
<dbReference type="GO" id="GO:0000155">
    <property type="term" value="F:phosphorelay sensor kinase activity"/>
    <property type="evidence" value="ECO:0007669"/>
    <property type="project" value="InterPro"/>
</dbReference>
<dbReference type="InterPro" id="IPR050980">
    <property type="entry name" value="2C_sensor_his_kinase"/>
</dbReference>
<dbReference type="InterPro" id="IPR036890">
    <property type="entry name" value="HATPase_C_sf"/>
</dbReference>
<dbReference type="Proteomes" id="UP000025241">
    <property type="component" value="Chromosome I"/>
</dbReference>
<keyword evidence="10" id="KW-1133">Transmembrane helix</keyword>
<proteinExistence type="predicted"/>
<keyword evidence="9" id="KW-0067">ATP-binding</keyword>
<dbReference type="EMBL" id="HG322950">
    <property type="protein sequence ID" value="CDF83115.1"/>
    <property type="molecule type" value="Genomic_DNA"/>
</dbReference>
<dbReference type="SUPFAM" id="SSF158472">
    <property type="entry name" value="HAMP domain-like"/>
    <property type="match status" value="1"/>
</dbReference>
<gene>
    <name evidence="13" type="ORF">PKB_1757</name>
</gene>
<keyword evidence="10" id="KW-0812">Transmembrane</keyword>
<evidence type="ECO:0000256" key="9">
    <source>
        <dbReference type="ARBA" id="ARBA00022840"/>
    </source>
</evidence>
<name>A0A024HDK5_PSEKB</name>
<protein>
    <recommendedName>
        <fullName evidence="3">histidine kinase</fullName>
        <ecNumber evidence="3">2.7.13.3</ecNumber>
    </recommendedName>
</protein>
<dbReference type="SMART" id="SM00304">
    <property type="entry name" value="HAMP"/>
    <property type="match status" value="1"/>
</dbReference>
<evidence type="ECO:0000256" key="7">
    <source>
        <dbReference type="ARBA" id="ARBA00022741"/>
    </source>
</evidence>
<evidence type="ECO:0000256" key="10">
    <source>
        <dbReference type="SAM" id="Phobius"/>
    </source>
</evidence>
<evidence type="ECO:0000256" key="1">
    <source>
        <dbReference type="ARBA" id="ARBA00000085"/>
    </source>
</evidence>